<protein>
    <submittedName>
        <fullName evidence="2">Uncharacterized protein</fullName>
    </submittedName>
</protein>
<evidence type="ECO:0000313" key="3">
    <source>
        <dbReference type="Proteomes" id="UP000564806"/>
    </source>
</evidence>
<organism evidence="2 3">
    <name type="scientific">Paenibacillus agri</name>
    <dbReference type="NCBI Taxonomy" id="2744309"/>
    <lineage>
        <taxon>Bacteria</taxon>
        <taxon>Bacillati</taxon>
        <taxon>Bacillota</taxon>
        <taxon>Bacilli</taxon>
        <taxon>Bacillales</taxon>
        <taxon>Paenibacillaceae</taxon>
        <taxon>Paenibacillus</taxon>
    </lineage>
</organism>
<feature type="transmembrane region" description="Helical" evidence="1">
    <location>
        <begin position="110"/>
        <end position="134"/>
    </location>
</feature>
<keyword evidence="1" id="KW-0472">Membrane</keyword>
<proteinExistence type="predicted"/>
<feature type="transmembrane region" description="Helical" evidence="1">
    <location>
        <begin position="162"/>
        <end position="183"/>
    </location>
</feature>
<feature type="transmembrane region" description="Helical" evidence="1">
    <location>
        <begin position="78"/>
        <end position="98"/>
    </location>
</feature>
<dbReference type="AlphaFoldDB" id="A0A850EIS8"/>
<reference evidence="2" key="1">
    <citation type="submission" date="2020-06" db="EMBL/GenBank/DDBJ databases">
        <title>Paenibacillus sp. nov., isolated from soil.</title>
        <authorList>
            <person name="Seo Y.L."/>
        </authorList>
    </citation>
    <scope>NUCLEOTIDE SEQUENCE [LARGE SCALE GENOMIC DNA]</scope>
    <source>
        <strain evidence="2">JW14</strain>
    </source>
</reference>
<keyword evidence="1" id="KW-1133">Transmembrane helix</keyword>
<dbReference type="Proteomes" id="UP000564806">
    <property type="component" value="Unassembled WGS sequence"/>
</dbReference>
<name>A0A850EIS8_9BACL</name>
<gene>
    <name evidence="2" type="ORF">HPT30_12990</name>
</gene>
<keyword evidence="3" id="KW-1185">Reference proteome</keyword>
<dbReference type="RefSeq" id="WP_175371804.1">
    <property type="nucleotide sequence ID" value="NZ_JABWCS010000207.1"/>
</dbReference>
<feature type="transmembrane region" description="Helical" evidence="1">
    <location>
        <begin position="6"/>
        <end position="23"/>
    </location>
</feature>
<sequence>MNLELIFIFFFSITTILIHQYFRSKFNSIYFSLKQLIVSDSEDISISGVFLTFFPTFVFSLILPFIFTDHYRELVLSYSFLTSFLIIWPSILYPTYILSNELFRKRKALYIIYVVYVLINLGVSILAINLYNIINSENLFTKKYYNSFLSEYSAMHPLYQNIIAGIITAIIISSSLFLLKFVFNKIRG</sequence>
<keyword evidence="1" id="KW-0812">Transmembrane</keyword>
<evidence type="ECO:0000313" key="2">
    <source>
        <dbReference type="EMBL" id="NUU61263.1"/>
    </source>
</evidence>
<comment type="caution">
    <text evidence="2">The sequence shown here is derived from an EMBL/GenBank/DDBJ whole genome shotgun (WGS) entry which is preliminary data.</text>
</comment>
<evidence type="ECO:0000256" key="1">
    <source>
        <dbReference type="SAM" id="Phobius"/>
    </source>
</evidence>
<feature type="transmembrane region" description="Helical" evidence="1">
    <location>
        <begin position="44"/>
        <end position="66"/>
    </location>
</feature>
<dbReference type="EMBL" id="JABWCS010000207">
    <property type="protein sequence ID" value="NUU61263.1"/>
    <property type="molecule type" value="Genomic_DNA"/>
</dbReference>
<accession>A0A850EIS8</accession>